<evidence type="ECO:0000313" key="3">
    <source>
        <dbReference type="Proteomes" id="UP000183788"/>
    </source>
</evidence>
<dbReference type="PANTHER" id="PTHR33498:SF1">
    <property type="entry name" value="TRANSPOSASE FOR INSERTION SEQUENCE ELEMENT IS1557"/>
    <property type="match status" value="1"/>
</dbReference>
<evidence type="ECO:0000313" key="2">
    <source>
        <dbReference type="EMBL" id="SFW90173.1"/>
    </source>
</evidence>
<proteinExistence type="predicted"/>
<dbReference type="OrthoDB" id="3238779at2"/>
<feature type="domain" description="Transposase IS204/IS1001/IS1096/IS1165 DDE" evidence="1">
    <location>
        <begin position="14"/>
        <end position="90"/>
    </location>
</feature>
<organism evidence="2 3">
    <name type="scientific">Chitinophaga sancti</name>
    <dbReference type="NCBI Taxonomy" id="1004"/>
    <lineage>
        <taxon>Bacteria</taxon>
        <taxon>Pseudomonadati</taxon>
        <taxon>Bacteroidota</taxon>
        <taxon>Chitinophagia</taxon>
        <taxon>Chitinophagales</taxon>
        <taxon>Chitinophagaceae</taxon>
        <taxon>Chitinophaga</taxon>
    </lineage>
</organism>
<dbReference type="InterPro" id="IPR002560">
    <property type="entry name" value="Transposase_DDE"/>
</dbReference>
<evidence type="ECO:0000259" key="1">
    <source>
        <dbReference type="Pfam" id="PF01610"/>
    </source>
</evidence>
<gene>
    <name evidence="2" type="ORF">SAMN05661012_06565</name>
</gene>
<dbReference type="Pfam" id="PF01610">
    <property type="entry name" value="DDE_Tnp_ISL3"/>
    <property type="match status" value="1"/>
</dbReference>
<sequence>MRFITTIQKLLVLKRGKLTKRFENWMEKALKCTTSEIRSFAKGILSDFTAVHNAILLKWSNGQVEVQINKLKTIKRQMYGRCSLELLKHRLVMQLD</sequence>
<dbReference type="PANTHER" id="PTHR33498">
    <property type="entry name" value="TRANSPOSASE FOR INSERTION SEQUENCE ELEMENT IS1557"/>
    <property type="match status" value="1"/>
</dbReference>
<dbReference type="Proteomes" id="UP000183788">
    <property type="component" value="Unassembled WGS sequence"/>
</dbReference>
<dbReference type="EMBL" id="FPIZ01000046">
    <property type="protein sequence ID" value="SFW90173.1"/>
    <property type="molecule type" value="Genomic_DNA"/>
</dbReference>
<dbReference type="STRING" id="1004.SAMN05661012_06565"/>
<name>A0A1K1T261_9BACT</name>
<dbReference type="RefSeq" id="WP_072366516.1">
    <property type="nucleotide sequence ID" value="NZ_CP139972.1"/>
</dbReference>
<dbReference type="AlphaFoldDB" id="A0A1K1T261"/>
<reference evidence="2 3" key="1">
    <citation type="submission" date="2016-11" db="EMBL/GenBank/DDBJ databases">
        <authorList>
            <person name="Jaros S."/>
            <person name="Januszkiewicz K."/>
            <person name="Wedrychowicz H."/>
        </authorList>
    </citation>
    <scope>NUCLEOTIDE SEQUENCE [LARGE SCALE GENOMIC DNA]</scope>
    <source>
        <strain evidence="2 3">DSM 784</strain>
    </source>
</reference>
<dbReference type="InterPro" id="IPR047951">
    <property type="entry name" value="Transpos_ISL3"/>
</dbReference>
<protein>
    <submittedName>
        <fullName evidence="2">Transposase</fullName>
    </submittedName>
</protein>
<accession>A0A1K1T261</accession>